<reference evidence="14 15" key="1">
    <citation type="submission" date="2015-12" db="EMBL/GenBank/DDBJ databases">
        <title>The genome of Folsomia candida.</title>
        <authorList>
            <person name="Faddeeva A."/>
            <person name="Derks M.F."/>
            <person name="Anvar Y."/>
            <person name="Smit S."/>
            <person name="Van Straalen N."/>
            <person name="Roelofs D."/>
        </authorList>
    </citation>
    <scope>NUCLEOTIDE SEQUENCE [LARGE SCALE GENOMIC DNA]</scope>
    <source>
        <strain evidence="14 15">VU population</strain>
        <tissue evidence="14">Whole body</tissue>
    </source>
</reference>
<dbReference type="Proteomes" id="UP000198287">
    <property type="component" value="Unassembled WGS sequence"/>
</dbReference>
<evidence type="ECO:0000256" key="2">
    <source>
        <dbReference type="ARBA" id="ARBA00004174"/>
    </source>
</evidence>
<evidence type="ECO:0000256" key="11">
    <source>
        <dbReference type="ARBA" id="ARBA00023033"/>
    </source>
</evidence>
<proteinExistence type="inferred from homology"/>
<keyword evidence="11" id="KW-0503">Monooxygenase</keyword>
<keyword evidence="6 13" id="KW-0479">Metal-binding</keyword>
<dbReference type="GO" id="GO:0016705">
    <property type="term" value="F:oxidoreductase activity, acting on paired donors, with incorporation or reduction of molecular oxygen"/>
    <property type="evidence" value="ECO:0007669"/>
    <property type="project" value="InterPro"/>
</dbReference>
<evidence type="ECO:0000256" key="9">
    <source>
        <dbReference type="ARBA" id="ARBA00023002"/>
    </source>
</evidence>
<evidence type="ECO:0000256" key="10">
    <source>
        <dbReference type="ARBA" id="ARBA00023004"/>
    </source>
</evidence>
<protein>
    <submittedName>
        <fullName evidence="14">Cytochrome P450 9e2</fullName>
    </submittedName>
</protein>
<dbReference type="AlphaFoldDB" id="A0A226DD76"/>
<keyword evidence="10 13" id="KW-0408">Iron</keyword>
<evidence type="ECO:0000256" key="3">
    <source>
        <dbReference type="ARBA" id="ARBA00004406"/>
    </source>
</evidence>
<dbReference type="PANTHER" id="PTHR24292:SF54">
    <property type="entry name" value="CYP9F3-RELATED"/>
    <property type="match status" value="1"/>
</dbReference>
<dbReference type="GO" id="GO:0004497">
    <property type="term" value="F:monooxygenase activity"/>
    <property type="evidence" value="ECO:0007669"/>
    <property type="project" value="UniProtKB-KW"/>
</dbReference>
<comment type="cofactor">
    <cofactor evidence="1 13">
        <name>heme</name>
        <dbReference type="ChEBI" id="CHEBI:30413"/>
    </cofactor>
</comment>
<dbReference type="CDD" id="cd11056">
    <property type="entry name" value="CYP6-like"/>
    <property type="match status" value="1"/>
</dbReference>
<keyword evidence="9" id="KW-0560">Oxidoreductase</keyword>
<evidence type="ECO:0000313" key="15">
    <source>
        <dbReference type="Proteomes" id="UP000198287"/>
    </source>
</evidence>
<dbReference type="SUPFAM" id="SSF48264">
    <property type="entry name" value="Cytochrome P450"/>
    <property type="match status" value="1"/>
</dbReference>
<evidence type="ECO:0000256" key="5">
    <source>
        <dbReference type="ARBA" id="ARBA00022617"/>
    </source>
</evidence>
<keyword evidence="8" id="KW-0492">Microsome</keyword>
<dbReference type="GO" id="GO:0005789">
    <property type="term" value="C:endoplasmic reticulum membrane"/>
    <property type="evidence" value="ECO:0007669"/>
    <property type="project" value="UniProtKB-SubCell"/>
</dbReference>
<dbReference type="PRINTS" id="PR00385">
    <property type="entry name" value="P450"/>
</dbReference>
<dbReference type="OMA" id="HEEEWIT"/>
<dbReference type="PANTHER" id="PTHR24292">
    <property type="entry name" value="CYTOCHROME P450"/>
    <property type="match status" value="1"/>
</dbReference>
<organism evidence="14 15">
    <name type="scientific">Folsomia candida</name>
    <name type="common">Springtail</name>
    <dbReference type="NCBI Taxonomy" id="158441"/>
    <lineage>
        <taxon>Eukaryota</taxon>
        <taxon>Metazoa</taxon>
        <taxon>Ecdysozoa</taxon>
        <taxon>Arthropoda</taxon>
        <taxon>Hexapoda</taxon>
        <taxon>Collembola</taxon>
        <taxon>Entomobryomorpha</taxon>
        <taxon>Isotomoidea</taxon>
        <taxon>Isotomidae</taxon>
        <taxon>Proisotominae</taxon>
        <taxon>Folsomia</taxon>
    </lineage>
</organism>
<comment type="similarity">
    <text evidence="4">Belongs to the cytochrome P450 family.</text>
</comment>
<name>A0A226DD76_FOLCA</name>
<evidence type="ECO:0000256" key="7">
    <source>
        <dbReference type="ARBA" id="ARBA00022824"/>
    </source>
</evidence>
<accession>A0A226DD76</accession>
<dbReference type="OrthoDB" id="2789670at2759"/>
<dbReference type="InterPro" id="IPR002401">
    <property type="entry name" value="Cyt_P450_E_grp-I"/>
</dbReference>
<dbReference type="InterPro" id="IPR036396">
    <property type="entry name" value="Cyt_P450_sf"/>
</dbReference>
<keyword evidence="12" id="KW-0472">Membrane</keyword>
<evidence type="ECO:0000256" key="1">
    <source>
        <dbReference type="ARBA" id="ARBA00001971"/>
    </source>
</evidence>
<dbReference type="InterPro" id="IPR050476">
    <property type="entry name" value="Insect_CytP450_Detox"/>
</dbReference>
<dbReference type="EMBL" id="LNIX01000023">
    <property type="protein sequence ID" value="OXA43070.1"/>
    <property type="molecule type" value="Genomic_DNA"/>
</dbReference>
<dbReference type="GO" id="GO:0005506">
    <property type="term" value="F:iron ion binding"/>
    <property type="evidence" value="ECO:0007669"/>
    <property type="project" value="InterPro"/>
</dbReference>
<keyword evidence="15" id="KW-1185">Reference proteome</keyword>
<evidence type="ECO:0000313" key="14">
    <source>
        <dbReference type="EMBL" id="OXA43070.1"/>
    </source>
</evidence>
<keyword evidence="5 13" id="KW-0349">Heme</keyword>
<feature type="binding site" description="axial binding residue" evidence="13">
    <location>
        <position position="455"/>
    </location>
    <ligand>
        <name>heme</name>
        <dbReference type="ChEBI" id="CHEBI:30413"/>
    </ligand>
    <ligandPart>
        <name>Fe</name>
        <dbReference type="ChEBI" id="CHEBI:18248"/>
    </ligandPart>
</feature>
<keyword evidence="7" id="KW-0256">Endoplasmic reticulum</keyword>
<evidence type="ECO:0000256" key="8">
    <source>
        <dbReference type="ARBA" id="ARBA00022848"/>
    </source>
</evidence>
<evidence type="ECO:0000256" key="4">
    <source>
        <dbReference type="ARBA" id="ARBA00010617"/>
    </source>
</evidence>
<dbReference type="Pfam" id="PF00067">
    <property type="entry name" value="p450"/>
    <property type="match status" value="1"/>
</dbReference>
<dbReference type="STRING" id="158441.A0A226DD76"/>
<dbReference type="GO" id="GO:0020037">
    <property type="term" value="F:heme binding"/>
    <property type="evidence" value="ECO:0007669"/>
    <property type="project" value="InterPro"/>
</dbReference>
<dbReference type="InterPro" id="IPR001128">
    <property type="entry name" value="Cyt_P450"/>
</dbReference>
<evidence type="ECO:0000256" key="6">
    <source>
        <dbReference type="ARBA" id="ARBA00022723"/>
    </source>
</evidence>
<evidence type="ECO:0000256" key="12">
    <source>
        <dbReference type="ARBA" id="ARBA00023136"/>
    </source>
</evidence>
<evidence type="ECO:0000256" key="13">
    <source>
        <dbReference type="PIRSR" id="PIRSR602401-1"/>
    </source>
</evidence>
<dbReference type="Gene3D" id="1.10.630.10">
    <property type="entry name" value="Cytochrome P450"/>
    <property type="match status" value="1"/>
</dbReference>
<sequence>MALLEKITKLVSRYFLLPLVTLYMYLIQNPKSREYYKSAGILDLGDVSINYVNNFSRQISSTTYWMEMYNRVKEAGASLAGCGLAGHDILIPRSPALIKSILVKDASHFDRVGNLLSLKGDYIASKTLLCLQGEDWTKTRAKFEAAFTPSKIRRNFVQVDKLGKELVQYLNREVEKEAQINFGQAALKFTTDVTGSTMLNLDTGSLRTRGPTRFEEILDKLFSSFDNFANWWKPGFIQWFPRIATYFKVTLVDEEIVEFYRNVAQFEMNNEKGRDRNNFVSVVRSTWEELYGNRGLYDSSDHEEEWITANLFGMVLPGYKTTETLIAMCAYVLALHQDVQDKVRDEINATFESNQDDLDFAAVNRMTYIDMVINETLRMYSPIGLVGRVCKKEYPVPDTNLVLKVGDVIIISLYGLHYDEEYHENPEIFDPERFSSGVKNKDFSFLPFTQGPRNCIGSRMAMLETKMALCYVLRNFKLTRPQKLSFP</sequence>
<gene>
    <name evidence="14" type="ORF">Fcan01_21991</name>
</gene>
<comment type="subcellular location">
    <subcellularLocation>
        <location evidence="3">Endoplasmic reticulum membrane</location>
        <topology evidence="3">Peripheral membrane protein</topology>
    </subcellularLocation>
    <subcellularLocation>
        <location evidence="2">Microsome membrane</location>
        <topology evidence="2">Peripheral membrane protein</topology>
    </subcellularLocation>
</comment>
<dbReference type="PRINTS" id="PR00463">
    <property type="entry name" value="EP450I"/>
</dbReference>
<comment type="caution">
    <text evidence="14">The sequence shown here is derived from an EMBL/GenBank/DDBJ whole genome shotgun (WGS) entry which is preliminary data.</text>
</comment>